<keyword evidence="1" id="KW-1133">Transmembrane helix</keyword>
<evidence type="ECO:0000313" key="6">
    <source>
        <dbReference type="Proteomes" id="UP001596274"/>
    </source>
</evidence>
<name>A0ABD5T3C7_9EURY</name>
<dbReference type="InterPro" id="IPR058911">
    <property type="entry name" value="DUF8186_C"/>
</dbReference>
<evidence type="ECO:0000259" key="2">
    <source>
        <dbReference type="Pfam" id="PF26589"/>
    </source>
</evidence>
<comment type="caution">
    <text evidence="5">The sequence shown here is derived from an EMBL/GenBank/DDBJ whole genome shotgun (WGS) entry which is preliminary data.</text>
</comment>
<dbReference type="Pfam" id="PF26590">
    <property type="entry name" value="DUF8186_M"/>
    <property type="match status" value="1"/>
</dbReference>
<dbReference type="AlphaFoldDB" id="A0ABD5T3C7"/>
<evidence type="ECO:0000259" key="4">
    <source>
        <dbReference type="Pfam" id="PF26591"/>
    </source>
</evidence>
<dbReference type="EMBL" id="JBHSWT010000012">
    <property type="protein sequence ID" value="MFC6770036.1"/>
    <property type="molecule type" value="Genomic_DNA"/>
</dbReference>
<dbReference type="Proteomes" id="UP001596274">
    <property type="component" value="Unassembled WGS sequence"/>
</dbReference>
<feature type="domain" description="DUF8186" evidence="4">
    <location>
        <begin position="532"/>
        <end position="621"/>
    </location>
</feature>
<reference evidence="5 6" key="1">
    <citation type="journal article" date="2019" name="Int. J. Syst. Evol. Microbiol.">
        <title>The Global Catalogue of Microorganisms (GCM) 10K type strain sequencing project: providing services to taxonomists for standard genome sequencing and annotation.</title>
        <authorList>
            <consortium name="The Broad Institute Genomics Platform"/>
            <consortium name="The Broad Institute Genome Sequencing Center for Infectious Disease"/>
            <person name="Wu L."/>
            <person name="Ma J."/>
        </authorList>
    </citation>
    <scope>NUCLEOTIDE SEQUENCE [LARGE SCALE GENOMIC DNA]</scope>
    <source>
        <strain evidence="5 6">PJ61</strain>
    </source>
</reference>
<feature type="transmembrane region" description="Helical" evidence="1">
    <location>
        <begin position="633"/>
        <end position="656"/>
    </location>
</feature>
<proteinExistence type="predicted"/>
<accession>A0ABD5T3C7</accession>
<evidence type="ECO:0000259" key="3">
    <source>
        <dbReference type="Pfam" id="PF26590"/>
    </source>
</evidence>
<dbReference type="Pfam" id="PF26589">
    <property type="entry name" value="DUF8186"/>
    <property type="match status" value="1"/>
</dbReference>
<feature type="domain" description="DUF8186" evidence="3">
    <location>
        <begin position="406"/>
        <end position="520"/>
    </location>
</feature>
<gene>
    <name evidence="5" type="ORF">ACFQDD_00605</name>
</gene>
<feature type="domain" description="DUF8186" evidence="2">
    <location>
        <begin position="113"/>
        <end position="254"/>
    </location>
</feature>
<dbReference type="InterPro" id="IPR058499">
    <property type="entry name" value="DUF8186"/>
</dbReference>
<evidence type="ECO:0000256" key="1">
    <source>
        <dbReference type="SAM" id="Phobius"/>
    </source>
</evidence>
<organism evidence="5 6">
    <name type="scientific">Halorubrum pallidum</name>
    <dbReference type="NCBI Taxonomy" id="1526114"/>
    <lineage>
        <taxon>Archaea</taxon>
        <taxon>Methanobacteriati</taxon>
        <taxon>Methanobacteriota</taxon>
        <taxon>Stenosarchaea group</taxon>
        <taxon>Halobacteria</taxon>
        <taxon>Halobacteriales</taxon>
        <taxon>Haloferacaceae</taxon>
        <taxon>Halorubrum</taxon>
    </lineage>
</organism>
<keyword evidence="1" id="KW-0472">Membrane</keyword>
<dbReference type="Pfam" id="PF26591">
    <property type="entry name" value="DUF8186_C"/>
    <property type="match status" value="1"/>
</dbReference>
<dbReference type="InterPro" id="IPR058910">
    <property type="entry name" value="DUF8186_M"/>
</dbReference>
<keyword evidence="6" id="KW-1185">Reference proteome</keyword>
<keyword evidence="1" id="KW-0812">Transmembrane</keyword>
<evidence type="ECO:0000313" key="5">
    <source>
        <dbReference type="EMBL" id="MFC6770036.1"/>
    </source>
</evidence>
<protein>
    <submittedName>
        <fullName evidence="5">Uncharacterized protein</fullName>
    </submittedName>
</protein>
<sequence length="668" mass="73356">MAALLVALVSAGAYSTAAASGISDEDIGIDGTVYGHSAPEFVFMWGGVSNGWGQFLTSEIDSQVGLSDEELTADELQLFLGETRTYDRPPGAAQKWNNRVYEQYEDPDADKFRSTSIYPDAAELQSGEMVKDAHATVFSITPRTRVHTAEEAVHYIGRSGEVQAFTDFRPNRPEIDIGYENDYRVVNVDTTWTNQEARINETRLLADGTELASTRNENSPEFSYNSLDRDTERLTVESEMKTRYRVEIRTTEEEVVDLPTVPMHQLFDGPDFYDVDYLQDRYGVPEDGDSSRYGTVQDADVVSRSGSEVVEDDPDGVSFVDLGEVTVHIEHEEERTFSETMNVSDSQSVRVYDPQSPDLTIGEAGESDMTMVSSQEPISGYSVEAQPESEYSFGPDPSRTTHTLDYGWRFYTSRDPQWDTMHVTNGSATTSNTTLMSPVSVNAIQTGTVEGEPTPSGPTDIRATTDNYGQASSPRNGVKVPNQANEYAVPTTVSASHGTQIDPDGESKYYGLVRGTNGEISSDNIRQESFEQTNLSLEFEQQDGDPVAKVTVTNAETGQPIPGSQLGGELIIASGADKGETVSVSESGVATHELPTYGPVTATYEPEPWETSSTPRTGATARDRVSQFDQTGYLWGLILEIIQFVLLPALVLKLIASGFTDMFQFNYE</sequence>